<organism evidence="5 6">
    <name type="scientific">Lacticaseibacillus paracasei NRIC 0644</name>
    <dbReference type="NCBI Taxonomy" id="1435038"/>
    <lineage>
        <taxon>Bacteria</taxon>
        <taxon>Bacillati</taxon>
        <taxon>Bacillota</taxon>
        <taxon>Bacilli</taxon>
        <taxon>Lactobacillales</taxon>
        <taxon>Lactobacillaceae</taxon>
        <taxon>Lacticaseibacillus</taxon>
    </lineage>
</organism>
<evidence type="ECO:0000259" key="4">
    <source>
        <dbReference type="PROSITE" id="PS51898"/>
    </source>
</evidence>
<dbReference type="Pfam" id="PF00589">
    <property type="entry name" value="Phage_integrase"/>
    <property type="match status" value="1"/>
</dbReference>
<dbReference type="PANTHER" id="PTHR30349:SF94">
    <property type="entry name" value="INTEGRASE_RECOMBINASE HI_1414-RELATED"/>
    <property type="match status" value="1"/>
</dbReference>
<dbReference type="GO" id="GO:0015074">
    <property type="term" value="P:DNA integration"/>
    <property type="evidence" value="ECO:0007669"/>
    <property type="project" value="UniProtKB-KW"/>
</dbReference>
<gene>
    <name evidence="5" type="ORF">LC0644_0211</name>
</gene>
<name>A0A0C9Q710_LACPA</name>
<evidence type="ECO:0000313" key="6">
    <source>
        <dbReference type="Proteomes" id="UP000032552"/>
    </source>
</evidence>
<dbReference type="InterPro" id="IPR004107">
    <property type="entry name" value="Integrase_SAM-like_N"/>
</dbReference>
<keyword evidence="3" id="KW-0233">DNA recombination</keyword>
<dbReference type="GO" id="GO:0003677">
    <property type="term" value="F:DNA binding"/>
    <property type="evidence" value="ECO:0007669"/>
    <property type="project" value="UniProtKB-KW"/>
</dbReference>
<keyword evidence="1" id="KW-0229">DNA integration</keyword>
<dbReference type="PANTHER" id="PTHR30349">
    <property type="entry name" value="PHAGE INTEGRASE-RELATED"/>
    <property type="match status" value="1"/>
</dbReference>
<dbReference type="InterPro" id="IPR050090">
    <property type="entry name" value="Tyrosine_recombinase_XerCD"/>
</dbReference>
<reference evidence="6" key="1">
    <citation type="submission" date="2014-05" db="EMBL/GenBank/DDBJ databases">
        <title>Whole genome sequencing of Lactobacillus casei NRIC0644.</title>
        <authorList>
            <person name="Atarashi H."/>
            <person name="Yoshida Y."/>
            <person name="Fujimura S."/>
            <person name="Tanaka N."/>
            <person name="Shiwa Y."/>
            <person name="Yoshikawa H."/>
            <person name="Okada S."/>
            <person name="Nakagawa J."/>
        </authorList>
    </citation>
    <scope>NUCLEOTIDE SEQUENCE [LARGE SCALE GENOMIC DNA]</scope>
    <source>
        <strain evidence="6">NRIC0644</strain>
    </source>
</reference>
<protein>
    <recommendedName>
        <fullName evidence="4">Tyr recombinase domain-containing protein</fullName>
    </recommendedName>
</protein>
<dbReference type="GO" id="GO:0006310">
    <property type="term" value="P:DNA recombination"/>
    <property type="evidence" value="ECO:0007669"/>
    <property type="project" value="UniProtKB-KW"/>
</dbReference>
<dbReference type="PROSITE" id="PS51898">
    <property type="entry name" value="TYR_RECOMBINASE"/>
    <property type="match status" value="1"/>
</dbReference>
<dbReference type="AlphaFoldDB" id="A0A0C9Q710"/>
<dbReference type="RefSeq" id="WP_045624671.1">
    <property type="nucleotide sequence ID" value="NZ_BAYM01000009.1"/>
</dbReference>
<dbReference type="EMBL" id="BAYM01000009">
    <property type="protein sequence ID" value="GAN35622.1"/>
    <property type="molecule type" value="Genomic_DNA"/>
</dbReference>
<sequence length="404" mass="46709">MKAVRKWKEVPRHPNVYRYETRRGTRYGIRRGFKNSVGKRDEYTRSGFTNWHDAEGELKRFEASLVTGGINPLTHRGVTLNAYFAALVKNREELGVWRPATVIQKRTYYRKHLQERFGNRPMSKISRSEYQQFIDEKIKSGLAQTTMRTLNSVMQIIMNDAEHNDIIRKNMLRGILINGAKPPKDVSITDEDYAKFMATAQKLLNKYQLTMLYLLTLGERREELAGLQFRSFKRGTTEGKPYYEITYYVGRTPQQPLGGPLKTPSSYRTNYVTGPIIDYIDYSLQYAKNILTRTHREIGPETFIYLNEKTGMPVHPSNINRNLFQRVKDATGIELRPHMLRHYFATQALQDGLPQMSVMHWLGHKNIDMTNDYTRPTREGSLKVINGMGPILFKNGTAGPDGTK</sequence>
<dbReference type="Gene3D" id="1.10.443.10">
    <property type="entry name" value="Intergrase catalytic core"/>
    <property type="match status" value="1"/>
</dbReference>
<evidence type="ECO:0000256" key="1">
    <source>
        <dbReference type="ARBA" id="ARBA00022908"/>
    </source>
</evidence>
<evidence type="ECO:0000256" key="2">
    <source>
        <dbReference type="ARBA" id="ARBA00023125"/>
    </source>
</evidence>
<accession>A0A0C9Q710</accession>
<dbReference type="InterPro" id="IPR013762">
    <property type="entry name" value="Integrase-like_cat_sf"/>
</dbReference>
<comment type="caution">
    <text evidence="5">The sequence shown here is derived from an EMBL/GenBank/DDBJ whole genome shotgun (WGS) entry which is preliminary data.</text>
</comment>
<dbReference type="InterPro" id="IPR011010">
    <property type="entry name" value="DNA_brk_join_enz"/>
</dbReference>
<dbReference type="SUPFAM" id="SSF56349">
    <property type="entry name" value="DNA breaking-rejoining enzymes"/>
    <property type="match status" value="1"/>
</dbReference>
<dbReference type="Proteomes" id="UP000032552">
    <property type="component" value="Unassembled WGS sequence"/>
</dbReference>
<evidence type="ECO:0000313" key="5">
    <source>
        <dbReference type="EMBL" id="GAN35622.1"/>
    </source>
</evidence>
<dbReference type="InterPro" id="IPR002104">
    <property type="entry name" value="Integrase_catalytic"/>
</dbReference>
<feature type="domain" description="Tyr recombinase" evidence="4">
    <location>
        <begin position="183"/>
        <end position="386"/>
    </location>
</feature>
<keyword evidence="2" id="KW-0238">DNA-binding</keyword>
<dbReference type="Gene3D" id="1.10.150.130">
    <property type="match status" value="1"/>
</dbReference>
<dbReference type="CDD" id="cd00397">
    <property type="entry name" value="DNA_BRE_C"/>
    <property type="match status" value="1"/>
</dbReference>
<dbReference type="Pfam" id="PF14659">
    <property type="entry name" value="Phage_int_SAM_3"/>
    <property type="match status" value="1"/>
</dbReference>
<dbReference type="InterPro" id="IPR010998">
    <property type="entry name" value="Integrase_recombinase_N"/>
</dbReference>
<evidence type="ECO:0000256" key="3">
    <source>
        <dbReference type="ARBA" id="ARBA00023172"/>
    </source>
</evidence>
<proteinExistence type="predicted"/>